<keyword evidence="2" id="KW-1185">Reference proteome</keyword>
<proteinExistence type="predicted"/>
<name>A0A5B7CGG4_PORTR</name>
<dbReference type="EMBL" id="VSRR010000009">
    <property type="protein sequence ID" value="MPC07814.1"/>
    <property type="molecule type" value="Genomic_DNA"/>
</dbReference>
<dbReference type="Proteomes" id="UP000324222">
    <property type="component" value="Unassembled WGS sequence"/>
</dbReference>
<comment type="caution">
    <text evidence="1">The sequence shown here is derived from an EMBL/GenBank/DDBJ whole genome shotgun (WGS) entry which is preliminary data.</text>
</comment>
<reference evidence="1 2" key="1">
    <citation type="submission" date="2019-05" db="EMBL/GenBank/DDBJ databases">
        <title>Another draft genome of Portunus trituberculatus and its Hox gene families provides insights of decapod evolution.</title>
        <authorList>
            <person name="Jeong J.-H."/>
            <person name="Song I."/>
            <person name="Kim S."/>
            <person name="Choi T."/>
            <person name="Kim D."/>
            <person name="Ryu S."/>
            <person name="Kim W."/>
        </authorList>
    </citation>
    <scope>NUCLEOTIDE SEQUENCE [LARGE SCALE GENOMIC DNA]</scope>
    <source>
        <tissue evidence="1">Muscle</tissue>
    </source>
</reference>
<protein>
    <submittedName>
        <fullName evidence="1">Uncharacterized protein</fullName>
    </submittedName>
</protein>
<evidence type="ECO:0000313" key="1">
    <source>
        <dbReference type="EMBL" id="MPC07814.1"/>
    </source>
</evidence>
<accession>A0A5B7CGG4</accession>
<dbReference type="AlphaFoldDB" id="A0A5B7CGG4"/>
<evidence type="ECO:0000313" key="2">
    <source>
        <dbReference type="Proteomes" id="UP000324222"/>
    </source>
</evidence>
<gene>
    <name evidence="1" type="ORF">E2C01_000381</name>
</gene>
<sequence>MKNFGLWYHFETGNLIRQHLDGHLGHGRDAIAAGGEGVEEEEEEEVWQAPVWVLDGAPGERLHDVARLHHCCSGCDGGSCRGLLQTPTTLSFLHHHVRLLSPGSDFNAYQCTRLYWVLIMITERSGWSPDVF</sequence>
<organism evidence="1 2">
    <name type="scientific">Portunus trituberculatus</name>
    <name type="common">Swimming crab</name>
    <name type="synonym">Neptunus trituberculatus</name>
    <dbReference type="NCBI Taxonomy" id="210409"/>
    <lineage>
        <taxon>Eukaryota</taxon>
        <taxon>Metazoa</taxon>
        <taxon>Ecdysozoa</taxon>
        <taxon>Arthropoda</taxon>
        <taxon>Crustacea</taxon>
        <taxon>Multicrustacea</taxon>
        <taxon>Malacostraca</taxon>
        <taxon>Eumalacostraca</taxon>
        <taxon>Eucarida</taxon>
        <taxon>Decapoda</taxon>
        <taxon>Pleocyemata</taxon>
        <taxon>Brachyura</taxon>
        <taxon>Eubrachyura</taxon>
        <taxon>Portunoidea</taxon>
        <taxon>Portunidae</taxon>
        <taxon>Portuninae</taxon>
        <taxon>Portunus</taxon>
    </lineage>
</organism>